<dbReference type="SUPFAM" id="SSF56112">
    <property type="entry name" value="Protein kinase-like (PK-like)"/>
    <property type="match status" value="1"/>
</dbReference>
<protein>
    <submittedName>
        <fullName evidence="1">4773_t:CDS:1</fullName>
    </submittedName>
</protein>
<dbReference type="InterPro" id="IPR011009">
    <property type="entry name" value="Kinase-like_dom_sf"/>
</dbReference>
<dbReference type="Gene3D" id="1.10.510.10">
    <property type="entry name" value="Transferase(Phosphotransferase) domain 1"/>
    <property type="match status" value="1"/>
</dbReference>
<name>A0ABN7UYD3_GIGMA</name>
<sequence length="105" mass="11942">MNELNNVNPICNGLRPKFSEDIPLIYIDLANNCMKESACDRPSASDIQKVLDNWTKENYYVNVLEKADIKSDNFKTEHSTNSYENSIIKSSSINSESILFSLPYS</sequence>
<accession>A0ABN7UYD3</accession>
<reference evidence="1 2" key="1">
    <citation type="submission" date="2021-06" db="EMBL/GenBank/DDBJ databases">
        <authorList>
            <person name="Kallberg Y."/>
            <person name="Tangrot J."/>
            <person name="Rosling A."/>
        </authorList>
    </citation>
    <scope>NUCLEOTIDE SEQUENCE [LARGE SCALE GENOMIC DNA]</scope>
    <source>
        <strain evidence="1 2">120-4 pot B 10/14</strain>
    </source>
</reference>
<dbReference type="Proteomes" id="UP000789901">
    <property type="component" value="Unassembled WGS sequence"/>
</dbReference>
<gene>
    <name evidence="1" type="ORF">GMARGA_LOCUS12180</name>
</gene>
<proteinExistence type="predicted"/>
<organism evidence="1 2">
    <name type="scientific">Gigaspora margarita</name>
    <dbReference type="NCBI Taxonomy" id="4874"/>
    <lineage>
        <taxon>Eukaryota</taxon>
        <taxon>Fungi</taxon>
        <taxon>Fungi incertae sedis</taxon>
        <taxon>Mucoromycota</taxon>
        <taxon>Glomeromycotina</taxon>
        <taxon>Glomeromycetes</taxon>
        <taxon>Diversisporales</taxon>
        <taxon>Gigasporaceae</taxon>
        <taxon>Gigaspora</taxon>
    </lineage>
</organism>
<keyword evidence="2" id="KW-1185">Reference proteome</keyword>
<evidence type="ECO:0000313" key="1">
    <source>
        <dbReference type="EMBL" id="CAG8701989.1"/>
    </source>
</evidence>
<dbReference type="EMBL" id="CAJVQB010007365">
    <property type="protein sequence ID" value="CAG8701989.1"/>
    <property type="molecule type" value="Genomic_DNA"/>
</dbReference>
<comment type="caution">
    <text evidence="1">The sequence shown here is derived from an EMBL/GenBank/DDBJ whole genome shotgun (WGS) entry which is preliminary data.</text>
</comment>
<evidence type="ECO:0000313" key="2">
    <source>
        <dbReference type="Proteomes" id="UP000789901"/>
    </source>
</evidence>